<keyword evidence="3" id="KW-0378">Hydrolase</keyword>
<dbReference type="GO" id="GO:0005739">
    <property type="term" value="C:mitochondrion"/>
    <property type="evidence" value="ECO:0007669"/>
    <property type="project" value="TreeGrafter"/>
</dbReference>
<dbReference type="InterPro" id="IPR045004">
    <property type="entry name" value="ECH_dom"/>
</dbReference>
<dbReference type="GO" id="GO:0003860">
    <property type="term" value="F:3-hydroxyisobutyryl-CoA hydrolase activity"/>
    <property type="evidence" value="ECO:0007669"/>
    <property type="project" value="UniProtKB-EC"/>
</dbReference>
<feature type="compositionally biased region" description="Low complexity" evidence="4">
    <location>
        <begin position="1"/>
        <end position="20"/>
    </location>
</feature>
<evidence type="ECO:0000256" key="3">
    <source>
        <dbReference type="ARBA" id="ARBA00022801"/>
    </source>
</evidence>
<feature type="compositionally biased region" description="Low complexity" evidence="4">
    <location>
        <begin position="524"/>
        <end position="536"/>
    </location>
</feature>
<feature type="region of interest" description="Disordered" evidence="4">
    <location>
        <begin position="1"/>
        <end position="35"/>
    </location>
</feature>
<dbReference type="InterPro" id="IPR032259">
    <property type="entry name" value="HIBYL-CoA-H"/>
</dbReference>
<dbReference type="GO" id="GO:0006574">
    <property type="term" value="P:L-valine catabolic process"/>
    <property type="evidence" value="ECO:0007669"/>
    <property type="project" value="TreeGrafter"/>
</dbReference>
<organism evidence="6">
    <name type="scientific">Phaffia rhodozyma</name>
    <name type="common">Yeast</name>
    <name type="synonym">Xanthophyllomyces dendrorhous</name>
    <dbReference type="NCBI Taxonomy" id="264483"/>
    <lineage>
        <taxon>Eukaryota</taxon>
        <taxon>Fungi</taxon>
        <taxon>Dikarya</taxon>
        <taxon>Basidiomycota</taxon>
        <taxon>Agaricomycotina</taxon>
        <taxon>Tremellomycetes</taxon>
        <taxon>Cystofilobasidiales</taxon>
        <taxon>Mrakiaceae</taxon>
        <taxon>Phaffia</taxon>
    </lineage>
</organism>
<evidence type="ECO:0000259" key="5">
    <source>
        <dbReference type="Pfam" id="PF16113"/>
    </source>
</evidence>
<evidence type="ECO:0000256" key="4">
    <source>
        <dbReference type="SAM" id="MobiDB-lite"/>
    </source>
</evidence>
<name>A0A0F7SUR0_PHARH</name>
<dbReference type="SUPFAM" id="SSF52096">
    <property type="entry name" value="ClpP/crotonase"/>
    <property type="match status" value="1"/>
</dbReference>
<dbReference type="EC" id="3.1.2.4" evidence="2"/>
<dbReference type="EMBL" id="LN483157">
    <property type="protein sequence ID" value="CED83723.1"/>
    <property type="molecule type" value="Genomic_DNA"/>
</dbReference>
<dbReference type="InterPro" id="IPR029045">
    <property type="entry name" value="ClpP/crotonase-like_dom_sf"/>
</dbReference>
<dbReference type="AlphaFoldDB" id="A0A0F7SUR0"/>
<feature type="region of interest" description="Disordered" evidence="4">
    <location>
        <begin position="516"/>
        <end position="536"/>
    </location>
</feature>
<dbReference type="Pfam" id="PF16113">
    <property type="entry name" value="ECH_2"/>
    <property type="match status" value="1"/>
</dbReference>
<evidence type="ECO:0000256" key="1">
    <source>
        <dbReference type="ARBA" id="ARBA00001709"/>
    </source>
</evidence>
<reference evidence="6" key="1">
    <citation type="submission" date="2014-08" db="EMBL/GenBank/DDBJ databases">
        <authorList>
            <person name="Sharma Rahul"/>
            <person name="Thines Marco"/>
        </authorList>
    </citation>
    <scope>NUCLEOTIDE SEQUENCE</scope>
</reference>
<proteinExistence type="predicted"/>
<comment type="catalytic activity">
    <reaction evidence="1">
        <text>3-hydroxy-2-methylpropanoyl-CoA + H2O = 3-hydroxy-2-methylpropanoate + CoA + H(+)</text>
        <dbReference type="Rhea" id="RHEA:20888"/>
        <dbReference type="ChEBI" id="CHEBI:11805"/>
        <dbReference type="ChEBI" id="CHEBI:15377"/>
        <dbReference type="ChEBI" id="CHEBI:15378"/>
        <dbReference type="ChEBI" id="CHEBI:57287"/>
        <dbReference type="ChEBI" id="CHEBI:57340"/>
        <dbReference type="EC" id="3.1.2.4"/>
    </reaction>
</comment>
<dbReference type="Gene3D" id="3.90.226.10">
    <property type="entry name" value="2-enoyl-CoA Hydratase, Chain A, domain 1"/>
    <property type="match status" value="1"/>
</dbReference>
<evidence type="ECO:0000313" key="6">
    <source>
        <dbReference type="EMBL" id="CED83723.1"/>
    </source>
</evidence>
<sequence length="581" mass="63958">MSNSAVAVSSSSSSSKAAVATRRLHQTATHLSKGPERVYQTLMKESNAQATDPNASVLFTESTCTRSYHLNRPKQLNALNLEMVESITNRVDDWSSSRISKVLVGHGKGGKAFCAGGDIKHIAKLVASTNPTDKWQAMKFFKEEFELDWKLACFSVGSQAWDGSKAYVAIMDGLTMGGGAGLSYGAVIRVATENTQFAMPETLIGYTPDVGATHYLSLLDGKIGRYLALTGETITGRACYDLGLATHYVGSHNIPSLIERLDAVEDIDTNGGVDGLVSIVEDFELRIHERIPKGSVPGLDVGGWKRGDPNSGTRLVGDIRVALDDAFAQDTVPEIIERLQTYIKKDADDASVFQAERQVSDWAKETVEVLGERSPVSLMVTLVGMQNAEEEIKSVAKELAREVDRYHKVPPNEALRLAFEREYKTVESFVYESSPDFPKGVIKKLVEKLSPEWDREVDPATLQSNFFPKPKAPFKNANTSPLELAPPTHGFDKHHFRSYGLPSEVEVRAIVKGEVEGDFQPRTSSKSRAGGSKSSGDLALNRHMVLEWFNKDRLGVKDRVTEILNRKTYKVGEGEWLAWSD</sequence>
<feature type="domain" description="Enoyl-CoA hydratase/isomerase" evidence="5">
    <location>
        <begin position="67"/>
        <end position="455"/>
    </location>
</feature>
<evidence type="ECO:0000256" key="2">
    <source>
        <dbReference type="ARBA" id="ARBA00011915"/>
    </source>
</evidence>
<dbReference type="PANTHER" id="PTHR43176">
    <property type="entry name" value="3-HYDROXYISOBUTYRYL-COA HYDROLASE-RELATED"/>
    <property type="match status" value="1"/>
</dbReference>
<accession>A0A0F7SUR0</accession>
<dbReference type="PANTHER" id="PTHR43176:SF3">
    <property type="entry name" value="3-HYDROXYISOBUTYRYL-COA HYDROLASE, MITOCHONDRIAL"/>
    <property type="match status" value="1"/>
</dbReference>
<protein>
    <recommendedName>
        <fullName evidence="2">3-hydroxyisobutyryl-CoA hydrolase</fullName>
        <ecNumber evidence="2">3.1.2.4</ecNumber>
    </recommendedName>
</protein>
<dbReference type="CDD" id="cd06558">
    <property type="entry name" value="crotonase-like"/>
    <property type="match status" value="1"/>
</dbReference>